<dbReference type="NCBIfam" id="NF004363">
    <property type="entry name" value="PRK05738.2-4"/>
    <property type="match status" value="1"/>
</dbReference>
<reference evidence="5 6" key="1">
    <citation type="journal article" date="2015" name="Nature">
        <title>rRNA introns, odd ribosomes, and small enigmatic genomes across a large radiation of phyla.</title>
        <authorList>
            <person name="Brown C.T."/>
            <person name="Hug L.A."/>
            <person name="Thomas B.C."/>
            <person name="Sharon I."/>
            <person name="Castelle C.J."/>
            <person name="Singh A."/>
            <person name="Wilkins M.J."/>
            <person name="Williams K.H."/>
            <person name="Banfield J.F."/>
        </authorList>
    </citation>
    <scope>NUCLEOTIDE SEQUENCE [LARGE SCALE GENOMIC DNA]</scope>
</reference>
<organism evidence="5 6">
    <name type="scientific">Candidatus Daviesbacteria bacterium GW2011_GWB1_41_5</name>
    <dbReference type="NCBI Taxonomy" id="1618429"/>
    <lineage>
        <taxon>Bacteria</taxon>
        <taxon>Candidatus Daviesiibacteriota</taxon>
    </lineage>
</organism>
<accession>A0A0G0WJJ7</accession>
<name>A0A0G0WJJ7_9BACT</name>
<keyword evidence="2 4" id="KW-0689">Ribosomal protein</keyword>
<keyword evidence="4" id="KW-0699">rRNA-binding</keyword>
<evidence type="ECO:0000256" key="4">
    <source>
        <dbReference type="HAMAP-Rule" id="MF_01369"/>
    </source>
</evidence>
<comment type="similarity">
    <text evidence="1 4">Belongs to the universal ribosomal protein uL23 family.</text>
</comment>
<evidence type="ECO:0000256" key="1">
    <source>
        <dbReference type="ARBA" id="ARBA00006700"/>
    </source>
</evidence>
<dbReference type="GO" id="GO:0005840">
    <property type="term" value="C:ribosome"/>
    <property type="evidence" value="ECO:0007669"/>
    <property type="project" value="UniProtKB-KW"/>
</dbReference>
<evidence type="ECO:0000256" key="2">
    <source>
        <dbReference type="ARBA" id="ARBA00022980"/>
    </source>
</evidence>
<evidence type="ECO:0000313" key="5">
    <source>
        <dbReference type="EMBL" id="KKS13054.1"/>
    </source>
</evidence>
<gene>
    <name evidence="4" type="primary">rplW</name>
    <name evidence="5" type="ORF">UU67_C0033G0020</name>
</gene>
<dbReference type="SUPFAM" id="SSF54189">
    <property type="entry name" value="Ribosomal proteins S24e, L23 and L15e"/>
    <property type="match status" value="1"/>
</dbReference>
<dbReference type="GO" id="GO:1990904">
    <property type="term" value="C:ribonucleoprotein complex"/>
    <property type="evidence" value="ECO:0007669"/>
    <property type="project" value="UniProtKB-KW"/>
</dbReference>
<protein>
    <recommendedName>
        <fullName evidence="4">Large ribosomal subunit protein uL23</fullName>
    </recommendedName>
</protein>
<dbReference type="GO" id="GO:0003735">
    <property type="term" value="F:structural constituent of ribosome"/>
    <property type="evidence" value="ECO:0007669"/>
    <property type="project" value="InterPro"/>
</dbReference>
<sequence length="126" mass="14438">MNIVLIKPIISEKSTKMAKAGQFAFIVSRFARKPEIKKAVENQFSVKVVSVKTVNLSGQTKMQRTRRGWFETHDIKKAYVTLKKGQKINLFMPEEVKVEKAEDEIKEKKSLLKGTKVKIEKKGEKS</sequence>
<dbReference type="EMBL" id="LCBN01000033">
    <property type="protein sequence ID" value="KKS13054.1"/>
    <property type="molecule type" value="Genomic_DNA"/>
</dbReference>
<keyword evidence="4" id="KW-0694">RNA-binding</keyword>
<dbReference type="GO" id="GO:0019843">
    <property type="term" value="F:rRNA binding"/>
    <property type="evidence" value="ECO:0007669"/>
    <property type="project" value="UniProtKB-UniRule"/>
</dbReference>
<dbReference type="AlphaFoldDB" id="A0A0G0WJJ7"/>
<dbReference type="InterPro" id="IPR012677">
    <property type="entry name" value="Nucleotide-bd_a/b_plait_sf"/>
</dbReference>
<dbReference type="GO" id="GO:0006412">
    <property type="term" value="P:translation"/>
    <property type="evidence" value="ECO:0007669"/>
    <property type="project" value="UniProtKB-UniRule"/>
</dbReference>
<comment type="function">
    <text evidence="4">One of the early assembly proteins it binds 23S rRNA. One of the proteins that surrounds the polypeptide exit tunnel on the outside of the ribosome. Forms the main docking site for trigger factor binding to the ribosome.</text>
</comment>
<dbReference type="HAMAP" id="MF_01369_B">
    <property type="entry name" value="Ribosomal_uL23_B"/>
    <property type="match status" value="1"/>
</dbReference>
<comment type="subunit">
    <text evidence="4">Part of the 50S ribosomal subunit. Contacts protein L29, and trigger factor when it is bound to the ribosome.</text>
</comment>
<dbReference type="Proteomes" id="UP000034753">
    <property type="component" value="Unassembled WGS sequence"/>
</dbReference>
<dbReference type="InterPro" id="IPR012678">
    <property type="entry name" value="Ribosomal_uL23/eL15/eS24_sf"/>
</dbReference>
<comment type="caution">
    <text evidence="5">The sequence shown here is derived from an EMBL/GenBank/DDBJ whole genome shotgun (WGS) entry which is preliminary data.</text>
</comment>
<keyword evidence="3 4" id="KW-0687">Ribonucleoprotein</keyword>
<evidence type="ECO:0000256" key="3">
    <source>
        <dbReference type="ARBA" id="ARBA00023274"/>
    </source>
</evidence>
<dbReference type="Gene3D" id="3.30.70.330">
    <property type="match status" value="1"/>
</dbReference>
<dbReference type="InterPro" id="IPR013025">
    <property type="entry name" value="Ribosomal_uL23-like"/>
</dbReference>
<proteinExistence type="inferred from homology"/>
<evidence type="ECO:0000313" key="6">
    <source>
        <dbReference type="Proteomes" id="UP000034753"/>
    </source>
</evidence>
<dbReference type="Pfam" id="PF00276">
    <property type="entry name" value="Ribosomal_L23"/>
    <property type="match status" value="1"/>
</dbReference>